<gene>
    <name evidence="1" type="ORF">BZG73_06515</name>
</gene>
<evidence type="ECO:0008006" key="3">
    <source>
        <dbReference type="Google" id="ProtNLM"/>
    </source>
</evidence>
<accession>A0ABX3KBA6</accession>
<name>A0ABX3KBA6_9GAMM</name>
<evidence type="ECO:0000313" key="2">
    <source>
        <dbReference type="Proteomes" id="UP000189410"/>
    </source>
</evidence>
<sequence length="213" mass="23720">MSYVTEIQTVMAAAFDDLAAAIAAKKVADAPHAREAFLGRWVAQAVKQQRFHHSVKADLQRWTQRARSAGTQAGLGAEFAQIQTVYAEWFPVGEPAKPVHKSQLQQWIDCAVEAGWCVHTQDTIDRKVKIISGGQHSMAVCPDAMQSAFDDEQRLVSPLSVYVRGPEQAVVAWAHQAWIAPTRVTAYKSIVKYHAEYRIWPNNQADGLMVMPH</sequence>
<dbReference type="RefSeq" id="WP_046073186.1">
    <property type="nucleotide sequence ID" value="NZ_MUFB01000009.1"/>
</dbReference>
<dbReference type="InterPro" id="IPR021316">
    <property type="entry name" value="DUF2913"/>
</dbReference>
<evidence type="ECO:0000313" key="1">
    <source>
        <dbReference type="EMBL" id="OOE86006.1"/>
    </source>
</evidence>
<protein>
    <recommendedName>
        <fullName evidence="3">DUF2913 family protein</fullName>
    </recommendedName>
</protein>
<reference evidence="1 2" key="1">
    <citation type="journal article" date="2017" name="Genome Announc.">
        <title>Draft Genome Sequences of Salinivibrio proteolyticus, Salinivibrio sharmensis, Salinivibrio siamensis, Salinivibrio costicola subsp. alcaliphilus, Salinivibrio costicola subsp. vallismortis, and 29 New Isolates Belonging to the Genus Salinivibrio.</title>
        <authorList>
            <person name="Lopez-Hermoso C."/>
            <person name="de la Haba R.R."/>
            <person name="Sanchez-Porro C."/>
            <person name="Bayliss S.C."/>
            <person name="Feil E.J."/>
            <person name="Ventosa A."/>
        </authorList>
    </citation>
    <scope>NUCLEOTIDE SEQUENCE [LARGE SCALE GENOMIC DNA]</scope>
    <source>
        <strain evidence="1 2">JCM 14472</strain>
    </source>
</reference>
<dbReference type="EMBL" id="MUFB01000009">
    <property type="protein sequence ID" value="OOE86006.1"/>
    <property type="molecule type" value="Genomic_DNA"/>
</dbReference>
<keyword evidence="2" id="KW-1185">Reference proteome</keyword>
<comment type="caution">
    <text evidence="1">The sequence shown here is derived from an EMBL/GenBank/DDBJ whole genome shotgun (WGS) entry which is preliminary data.</text>
</comment>
<dbReference type="Pfam" id="PF11140">
    <property type="entry name" value="DUF2913"/>
    <property type="match status" value="1"/>
</dbReference>
<organism evidence="1 2">
    <name type="scientific">Salinivibrio siamensis</name>
    <dbReference type="NCBI Taxonomy" id="414286"/>
    <lineage>
        <taxon>Bacteria</taxon>
        <taxon>Pseudomonadati</taxon>
        <taxon>Pseudomonadota</taxon>
        <taxon>Gammaproteobacteria</taxon>
        <taxon>Vibrionales</taxon>
        <taxon>Vibrionaceae</taxon>
        <taxon>Salinivibrio</taxon>
    </lineage>
</organism>
<proteinExistence type="predicted"/>
<dbReference type="Proteomes" id="UP000189410">
    <property type="component" value="Unassembled WGS sequence"/>
</dbReference>